<evidence type="ECO:0008006" key="3">
    <source>
        <dbReference type="Google" id="ProtNLM"/>
    </source>
</evidence>
<dbReference type="Proteomes" id="UP001212170">
    <property type="component" value="Unassembled WGS sequence"/>
</dbReference>
<dbReference type="InterPro" id="IPR012338">
    <property type="entry name" value="Beta-lactam/transpept-like"/>
</dbReference>
<protein>
    <recommendedName>
        <fullName evidence="3">Beta-lactamase-related domain-containing protein</fullName>
    </recommendedName>
</protein>
<evidence type="ECO:0000313" key="1">
    <source>
        <dbReference type="EMBL" id="MDA6072461.1"/>
    </source>
</evidence>
<proteinExistence type="predicted"/>
<organism evidence="1 2">
    <name type="scientific">Flavobacterium azizsancarii</name>
    <dbReference type="NCBI Taxonomy" id="2961580"/>
    <lineage>
        <taxon>Bacteria</taxon>
        <taxon>Pseudomonadati</taxon>
        <taxon>Bacteroidota</taxon>
        <taxon>Flavobacteriia</taxon>
        <taxon>Flavobacteriales</taxon>
        <taxon>Flavobacteriaceae</taxon>
        <taxon>Flavobacterium</taxon>
    </lineage>
</organism>
<keyword evidence="2" id="KW-1185">Reference proteome</keyword>
<accession>A0ABT4WJ21</accession>
<reference evidence="1 2" key="1">
    <citation type="journal article" date="2023" name="Chemosphere">
        <title>Whole genome analysis of Flavobacterium aziz-sancarii sp. nov., isolated from Ardley Island (Antarctica), revealed a rich resistome and bioremediation potential.</title>
        <authorList>
            <person name="Otur C."/>
            <person name="Okay S."/>
            <person name="Kurt-Kizildogan A."/>
        </authorList>
    </citation>
    <scope>NUCLEOTIDE SEQUENCE [LARGE SCALE GENOMIC DNA]</scope>
    <source>
        <strain evidence="1 2">AC</strain>
    </source>
</reference>
<dbReference type="SUPFAM" id="SSF56601">
    <property type="entry name" value="beta-lactamase/transpeptidase-like"/>
    <property type="match status" value="1"/>
</dbReference>
<dbReference type="Gene3D" id="3.40.710.10">
    <property type="entry name" value="DD-peptidase/beta-lactamase superfamily"/>
    <property type="match status" value="1"/>
</dbReference>
<dbReference type="RefSeq" id="WP_271338429.1">
    <property type="nucleotide sequence ID" value="NZ_JAMZNK010000063.1"/>
</dbReference>
<dbReference type="EMBL" id="JAMZNK010000063">
    <property type="protein sequence ID" value="MDA6072461.1"/>
    <property type="molecule type" value="Genomic_DNA"/>
</dbReference>
<evidence type="ECO:0000313" key="2">
    <source>
        <dbReference type="Proteomes" id="UP001212170"/>
    </source>
</evidence>
<gene>
    <name evidence="1" type="ORF">NJT12_22815</name>
</gene>
<name>A0ABT4WJ21_9FLAO</name>
<sequence>MKSIIPDMVKYIKFQLKNNEIVAESHKTIVKFDNEFSIGYFWNIATDDKKLGTFYIHHGGVPRSQCYIYIVPKYDLGAFIITNQSGTDTAKVMEDALNEIFEKITIL</sequence>
<comment type="caution">
    <text evidence="1">The sequence shown here is derived from an EMBL/GenBank/DDBJ whole genome shotgun (WGS) entry which is preliminary data.</text>
</comment>